<dbReference type="GO" id="GO:0006355">
    <property type="term" value="P:regulation of DNA-templated transcription"/>
    <property type="evidence" value="ECO:0007669"/>
    <property type="project" value="InterPro"/>
</dbReference>
<dbReference type="EMBL" id="CP001344">
    <property type="protein sequence ID" value="ACL47154.1"/>
    <property type="molecule type" value="Genomic_DNA"/>
</dbReference>
<dbReference type="HOGENOM" id="CLU_1233983_0_0_3"/>
<keyword evidence="3" id="KW-0804">Transcription</keyword>
<dbReference type="PANTHER" id="PTHR44688:SF16">
    <property type="entry name" value="DNA-BINDING TRANSCRIPTIONAL ACTIVATOR DEVR_DOSR"/>
    <property type="match status" value="1"/>
</dbReference>
<reference evidence="5" key="1">
    <citation type="submission" date="2009-01" db="EMBL/GenBank/DDBJ databases">
        <title>Complete sequence of chromosome Cyanothece sp. PCC 7425.</title>
        <authorList>
            <consortium name="US DOE Joint Genome Institute"/>
            <person name="Lucas S."/>
            <person name="Copeland A."/>
            <person name="Lapidus A."/>
            <person name="Glavina del Rio T."/>
            <person name="Dalin E."/>
            <person name="Tice H."/>
            <person name="Bruce D."/>
            <person name="Goodwin L."/>
            <person name="Pitluck S."/>
            <person name="Sims D."/>
            <person name="Meineke L."/>
            <person name="Brettin T."/>
            <person name="Detter J.C."/>
            <person name="Han C."/>
            <person name="Larimer F."/>
            <person name="Land M."/>
            <person name="Hauser L."/>
            <person name="Kyrpides N."/>
            <person name="Ovchinnikova G."/>
            <person name="Liberton M."/>
            <person name="Stoeckel J."/>
            <person name="Banerjee A."/>
            <person name="Singh A."/>
            <person name="Page L."/>
            <person name="Sato H."/>
            <person name="Zhao L."/>
            <person name="Sherman L."/>
            <person name="Pakrasi H."/>
            <person name="Richardson P."/>
        </authorList>
    </citation>
    <scope>NUCLEOTIDE SEQUENCE</scope>
    <source>
        <strain evidence="5">PCC 7425</strain>
    </source>
</reference>
<dbReference type="Pfam" id="PF00196">
    <property type="entry name" value="GerE"/>
    <property type="match status" value="1"/>
</dbReference>
<protein>
    <submittedName>
        <fullName evidence="5">GAF modulated transcriptional regulator, LuxR family</fullName>
    </submittedName>
</protein>
<gene>
    <name evidence="5" type="ordered locus">Cyan7425_4851</name>
</gene>
<evidence type="ECO:0000313" key="5">
    <source>
        <dbReference type="EMBL" id="ACL47154.1"/>
    </source>
</evidence>
<dbReference type="eggNOG" id="COG2771">
    <property type="taxonomic scope" value="Bacteria"/>
</dbReference>
<dbReference type="KEGG" id="cyn:Cyan7425_4851"/>
<dbReference type="InterPro" id="IPR029016">
    <property type="entry name" value="GAF-like_dom_sf"/>
</dbReference>
<dbReference type="InterPro" id="IPR016032">
    <property type="entry name" value="Sig_transdc_resp-reg_C-effctor"/>
</dbReference>
<keyword evidence="1" id="KW-0805">Transcription regulation</keyword>
<name>B8HME7_CYAP4</name>
<keyword evidence="2" id="KW-0238">DNA-binding</keyword>
<dbReference type="SUPFAM" id="SSF46894">
    <property type="entry name" value="C-terminal effector domain of the bipartite response regulators"/>
    <property type="match status" value="1"/>
</dbReference>
<dbReference type="SMART" id="SM00065">
    <property type="entry name" value="GAF"/>
    <property type="match status" value="1"/>
</dbReference>
<evidence type="ECO:0000256" key="1">
    <source>
        <dbReference type="ARBA" id="ARBA00023015"/>
    </source>
</evidence>
<dbReference type="InterPro" id="IPR000792">
    <property type="entry name" value="Tscrpt_reg_LuxR_C"/>
</dbReference>
<dbReference type="PROSITE" id="PS00622">
    <property type="entry name" value="HTH_LUXR_1"/>
    <property type="match status" value="1"/>
</dbReference>
<dbReference type="PRINTS" id="PR00038">
    <property type="entry name" value="HTHLUXR"/>
</dbReference>
<dbReference type="CDD" id="cd06170">
    <property type="entry name" value="LuxR_C_like"/>
    <property type="match status" value="1"/>
</dbReference>
<evidence type="ECO:0000256" key="2">
    <source>
        <dbReference type="ARBA" id="ARBA00023125"/>
    </source>
</evidence>
<evidence type="ECO:0000256" key="3">
    <source>
        <dbReference type="ARBA" id="ARBA00023163"/>
    </source>
</evidence>
<sequence>MPSLPTLFSAIAQAQDLQELRSQVLPRLGEYFVATRWGLFFFDQLPDSRFQPLLNLALSLEHNPVLRYLVERHAPVHEGLVVSPQAWQLLCPRTDHRHVMAGPLVKHGKLVGGLGFTRSHTLAAFDRDNLADLSGLCLHLSTWIATGRSIPPSPLAANPPQAWANRRPQRLTRRETQIAQLVAMGKTNAAIGAELWITENSVKQALKRMFQKLQVSNRAEMIAQLLQPTTPDSQEWN</sequence>
<proteinExistence type="predicted"/>
<dbReference type="SMART" id="SM00421">
    <property type="entry name" value="HTH_LUXR"/>
    <property type="match status" value="1"/>
</dbReference>
<dbReference type="InterPro" id="IPR036388">
    <property type="entry name" value="WH-like_DNA-bd_sf"/>
</dbReference>
<dbReference type="STRING" id="395961.Cyan7425_4851"/>
<evidence type="ECO:0000259" key="4">
    <source>
        <dbReference type="PROSITE" id="PS50043"/>
    </source>
</evidence>
<dbReference type="Gene3D" id="3.30.450.40">
    <property type="match status" value="1"/>
</dbReference>
<dbReference type="GO" id="GO:0003677">
    <property type="term" value="F:DNA binding"/>
    <property type="evidence" value="ECO:0007669"/>
    <property type="project" value="UniProtKB-KW"/>
</dbReference>
<dbReference type="InterPro" id="IPR003018">
    <property type="entry name" value="GAF"/>
</dbReference>
<organism evidence="5">
    <name type="scientific">Cyanothece sp. (strain PCC 7425 / ATCC 29141)</name>
    <dbReference type="NCBI Taxonomy" id="395961"/>
    <lineage>
        <taxon>Bacteria</taxon>
        <taxon>Bacillati</taxon>
        <taxon>Cyanobacteriota</taxon>
        <taxon>Cyanophyceae</taxon>
        <taxon>Gomontiellales</taxon>
        <taxon>Cyanothecaceae</taxon>
        <taxon>Cyanothece</taxon>
    </lineage>
</organism>
<accession>B8HME7</accession>
<dbReference type="PROSITE" id="PS50043">
    <property type="entry name" value="HTH_LUXR_2"/>
    <property type="match status" value="1"/>
</dbReference>
<dbReference type="PANTHER" id="PTHR44688">
    <property type="entry name" value="DNA-BINDING TRANSCRIPTIONAL ACTIVATOR DEVR_DOSR"/>
    <property type="match status" value="1"/>
</dbReference>
<feature type="domain" description="HTH luxR-type" evidence="4">
    <location>
        <begin position="164"/>
        <end position="229"/>
    </location>
</feature>
<dbReference type="OrthoDB" id="423894at2"/>
<dbReference type="SUPFAM" id="SSF55781">
    <property type="entry name" value="GAF domain-like"/>
    <property type="match status" value="1"/>
</dbReference>
<dbReference type="AlphaFoldDB" id="B8HME7"/>
<dbReference type="Gene3D" id="1.10.10.10">
    <property type="entry name" value="Winged helix-like DNA-binding domain superfamily/Winged helix DNA-binding domain"/>
    <property type="match status" value="1"/>
</dbReference>